<accession>A0A2U8QVY9</accession>
<evidence type="ECO:0000313" key="2">
    <source>
        <dbReference type="Proteomes" id="UP000245429"/>
    </source>
</evidence>
<gene>
    <name evidence="1" type="ORF">DI487_10290</name>
</gene>
<reference evidence="1 2" key="1">
    <citation type="submission" date="2018-05" db="EMBL/GenBank/DDBJ databases">
        <title>Flavobacterium sp. MEBiC07310.</title>
        <authorList>
            <person name="Baek K."/>
        </authorList>
    </citation>
    <scope>NUCLEOTIDE SEQUENCE [LARGE SCALE GENOMIC DNA]</scope>
    <source>
        <strain evidence="1 2">MEBiC07310</strain>
    </source>
</reference>
<evidence type="ECO:0000313" key="1">
    <source>
        <dbReference type="EMBL" id="AWM14201.1"/>
    </source>
</evidence>
<dbReference type="Proteomes" id="UP000245429">
    <property type="component" value="Chromosome"/>
</dbReference>
<organism evidence="1 2">
    <name type="scientific">Flavobacterium sediminis</name>
    <dbReference type="NCBI Taxonomy" id="2201181"/>
    <lineage>
        <taxon>Bacteria</taxon>
        <taxon>Pseudomonadati</taxon>
        <taxon>Bacteroidota</taxon>
        <taxon>Flavobacteriia</taxon>
        <taxon>Flavobacteriales</taxon>
        <taxon>Flavobacteriaceae</taxon>
        <taxon>Flavobacterium</taxon>
    </lineage>
</organism>
<dbReference type="EMBL" id="CP029463">
    <property type="protein sequence ID" value="AWM14201.1"/>
    <property type="molecule type" value="Genomic_DNA"/>
</dbReference>
<dbReference type="KEGG" id="fse:DI487_10290"/>
<protein>
    <submittedName>
        <fullName evidence="1">Uncharacterized protein</fullName>
    </submittedName>
</protein>
<proteinExistence type="predicted"/>
<dbReference type="AlphaFoldDB" id="A0A2U8QVY9"/>
<sequence length="151" mass="17964">MFKFFNNLYDRDTNEFYSLCLNRAKVFSNPSFTKQGEFEAMILIGFILAPKSGDTFMFYINKLRDSRKDFDVKIDKKECLELINQRVIYYNRLFKEIVGYQEYNMELWGSKTTSFLYSSPLSKMQNESNDIPQIIEVQLKITDLLKQKSHI</sequence>
<keyword evidence="2" id="KW-1185">Reference proteome</keyword>
<name>A0A2U8QVY9_9FLAO</name>